<sequence>MDDRSEYQGDGLGLVDDKGRVAIPASLRQALAANSPRADGKDGGTVIVGVHPQQKCLRAYDPAYVKILKAEIEAIQARQLNELGEPNYNLKRRGASGEPVPFDGSGRFIMPGFPRDYANIGENAFFWGTFDWIEIWDPKTLIDAVDVDPAMQAACRYHCKVKGIAL</sequence>
<dbReference type="CDD" id="cd16320">
    <property type="entry name" value="MraZ_N"/>
    <property type="match status" value="1"/>
</dbReference>
<dbReference type="CDD" id="cd16321">
    <property type="entry name" value="MraZ_C"/>
    <property type="match status" value="1"/>
</dbReference>
<dbReference type="RefSeq" id="WP_010404021.1">
    <property type="nucleotide sequence ID" value="NZ_JAWXXV010000001.1"/>
</dbReference>
<accession>A0ABU4PMK3</accession>
<protein>
    <submittedName>
        <fullName evidence="1">Division/cell wall cluster transcriptional repressor MraZ</fullName>
    </submittedName>
</protein>
<dbReference type="InterPro" id="IPR035644">
    <property type="entry name" value="MraZ_C"/>
</dbReference>
<keyword evidence="2" id="KW-1185">Reference proteome</keyword>
<gene>
    <name evidence="1" type="ORF">SIL82_07065</name>
</gene>
<organism evidence="1 2">
    <name type="scientific">Sphingomonas echinoides</name>
    <dbReference type="NCBI Taxonomy" id="59803"/>
    <lineage>
        <taxon>Bacteria</taxon>
        <taxon>Pseudomonadati</taxon>
        <taxon>Pseudomonadota</taxon>
        <taxon>Alphaproteobacteria</taxon>
        <taxon>Sphingomonadales</taxon>
        <taxon>Sphingomonadaceae</taxon>
        <taxon>Sphingomonas</taxon>
    </lineage>
</organism>
<comment type="caution">
    <text evidence="1">The sequence shown here is derived from an EMBL/GenBank/DDBJ whole genome shotgun (WGS) entry which is preliminary data.</text>
</comment>
<evidence type="ECO:0000313" key="1">
    <source>
        <dbReference type="EMBL" id="MDX5984014.1"/>
    </source>
</evidence>
<evidence type="ECO:0000313" key="2">
    <source>
        <dbReference type="Proteomes" id="UP001279660"/>
    </source>
</evidence>
<dbReference type="InterPro" id="IPR035642">
    <property type="entry name" value="MraZ_N"/>
</dbReference>
<dbReference type="EMBL" id="JAWXXV010000001">
    <property type="protein sequence ID" value="MDX5984014.1"/>
    <property type="molecule type" value="Genomic_DNA"/>
</dbReference>
<reference evidence="1 2" key="1">
    <citation type="submission" date="2023-11" db="EMBL/GenBank/DDBJ databases">
        <title>MicrobeMod: A computational toolkit for identifying prokaryotic methylation and restriction-modification with nanopore sequencing.</title>
        <authorList>
            <person name="Crits-Christoph A."/>
            <person name="Kang S.C."/>
            <person name="Lee H."/>
            <person name="Ostrov N."/>
        </authorList>
    </citation>
    <scope>NUCLEOTIDE SEQUENCE [LARGE SCALE GENOMIC DNA]</scope>
    <source>
        <strain evidence="1 2">ATCC 14820</strain>
    </source>
</reference>
<dbReference type="SUPFAM" id="SSF89447">
    <property type="entry name" value="AbrB/MazE/MraZ-like"/>
    <property type="match status" value="1"/>
</dbReference>
<dbReference type="InterPro" id="IPR037914">
    <property type="entry name" value="SpoVT-AbrB_sf"/>
</dbReference>
<dbReference type="Proteomes" id="UP001279660">
    <property type="component" value="Unassembled WGS sequence"/>
</dbReference>
<name>A0ABU4PMK3_9SPHN</name>
<dbReference type="Gene3D" id="3.40.1550.20">
    <property type="entry name" value="Transcriptional regulator MraZ domain"/>
    <property type="match status" value="1"/>
</dbReference>
<dbReference type="PANTHER" id="PTHR34701:SF1">
    <property type="entry name" value="TRANSCRIPTIONAL REGULATOR MRAZ"/>
    <property type="match status" value="1"/>
</dbReference>
<proteinExistence type="predicted"/>
<dbReference type="InterPro" id="IPR003444">
    <property type="entry name" value="MraZ"/>
</dbReference>
<dbReference type="PANTHER" id="PTHR34701">
    <property type="entry name" value="TRANSCRIPTIONAL REGULATOR MRAZ"/>
    <property type="match status" value="1"/>
</dbReference>
<dbReference type="InterPro" id="IPR038619">
    <property type="entry name" value="MraZ_sf"/>
</dbReference>